<evidence type="ECO:0000313" key="2">
    <source>
        <dbReference type="EMBL" id="KAG7159600.1"/>
    </source>
</evidence>
<sequence>MMLQGKSVLLNFRANCQRSDDTIDAVDRDSNGSYAVKVIKAQAFNELLDYIEEHRGSGIVLSMAKLTALYDKRLLSLGCPHNHAIEKSSGCRELAFNEDLSKVDKEMKDTTSTDMRILAQAAKIRRRDVIVLSLAQTIMHNSVGKKSPHPQSVSRHRRERETPVSLMLAKKVHMKTGHQRSLRDRGIENIDYNPSSITASSQSMLHGTSISILQHFSSDQGEKHQDAILKAAEMGQKTVRPHPVSYTTLENVSLSKDEIVHAPPLHDINSHPDHASRSLQQILQDGYQWLD</sequence>
<gene>
    <name evidence="2" type="ORF">Hamer_G004262</name>
</gene>
<feature type="region of interest" description="Disordered" evidence="1">
    <location>
        <begin position="141"/>
        <end position="162"/>
    </location>
</feature>
<proteinExistence type="predicted"/>
<comment type="caution">
    <text evidence="2">The sequence shown here is derived from an EMBL/GenBank/DDBJ whole genome shotgun (WGS) entry which is preliminary data.</text>
</comment>
<dbReference type="EMBL" id="JAHLQT010033114">
    <property type="protein sequence ID" value="KAG7159600.1"/>
    <property type="molecule type" value="Genomic_DNA"/>
</dbReference>
<keyword evidence="3" id="KW-1185">Reference proteome</keyword>
<accession>A0A8J5JL00</accession>
<dbReference type="AlphaFoldDB" id="A0A8J5JL00"/>
<reference evidence="2" key="1">
    <citation type="journal article" date="2021" name="Sci. Adv.">
        <title>The American lobster genome reveals insights on longevity, neural, and immune adaptations.</title>
        <authorList>
            <person name="Polinski J.M."/>
            <person name="Zimin A.V."/>
            <person name="Clark K.F."/>
            <person name="Kohn A.B."/>
            <person name="Sadowski N."/>
            <person name="Timp W."/>
            <person name="Ptitsyn A."/>
            <person name="Khanna P."/>
            <person name="Romanova D.Y."/>
            <person name="Williams P."/>
            <person name="Greenwood S.J."/>
            <person name="Moroz L.L."/>
            <person name="Walt D.R."/>
            <person name="Bodnar A.G."/>
        </authorList>
    </citation>
    <scope>NUCLEOTIDE SEQUENCE</scope>
    <source>
        <strain evidence="2">GMGI-L3</strain>
    </source>
</reference>
<evidence type="ECO:0000313" key="3">
    <source>
        <dbReference type="Proteomes" id="UP000747542"/>
    </source>
</evidence>
<dbReference type="Proteomes" id="UP000747542">
    <property type="component" value="Unassembled WGS sequence"/>
</dbReference>
<feature type="non-terminal residue" evidence="2">
    <location>
        <position position="291"/>
    </location>
</feature>
<organism evidence="2 3">
    <name type="scientific">Homarus americanus</name>
    <name type="common">American lobster</name>
    <dbReference type="NCBI Taxonomy" id="6706"/>
    <lineage>
        <taxon>Eukaryota</taxon>
        <taxon>Metazoa</taxon>
        <taxon>Ecdysozoa</taxon>
        <taxon>Arthropoda</taxon>
        <taxon>Crustacea</taxon>
        <taxon>Multicrustacea</taxon>
        <taxon>Malacostraca</taxon>
        <taxon>Eumalacostraca</taxon>
        <taxon>Eucarida</taxon>
        <taxon>Decapoda</taxon>
        <taxon>Pleocyemata</taxon>
        <taxon>Astacidea</taxon>
        <taxon>Nephropoidea</taxon>
        <taxon>Nephropidae</taxon>
        <taxon>Homarus</taxon>
    </lineage>
</organism>
<name>A0A8J5JL00_HOMAM</name>
<protein>
    <submittedName>
        <fullName evidence="2">Uncharacterized protein</fullName>
    </submittedName>
</protein>
<evidence type="ECO:0000256" key="1">
    <source>
        <dbReference type="SAM" id="MobiDB-lite"/>
    </source>
</evidence>